<dbReference type="GeneID" id="28872300"/>
<accession>A0A1B7XWD3</accession>
<evidence type="ECO:0000313" key="3">
    <source>
        <dbReference type="Proteomes" id="UP000092177"/>
    </source>
</evidence>
<keyword evidence="3" id="KW-1185">Reference proteome</keyword>
<feature type="compositionally biased region" description="Polar residues" evidence="1">
    <location>
        <begin position="95"/>
        <end position="105"/>
    </location>
</feature>
<dbReference type="VEuPathDB" id="FungiDB:CH63R_13219"/>
<dbReference type="Proteomes" id="UP000092177">
    <property type="component" value="Chromosome 9"/>
</dbReference>
<dbReference type="EMBL" id="LTAN01000009">
    <property type="protein sequence ID" value="OBR04092.1"/>
    <property type="molecule type" value="Genomic_DNA"/>
</dbReference>
<dbReference type="AlphaFoldDB" id="A0A1B7XWD3"/>
<evidence type="ECO:0000313" key="2">
    <source>
        <dbReference type="EMBL" id="OBR04092.1"/>
    </source>
</evidence>
<gene>
    <name evidence="2" type="ORF">CH63R_13219</name>
</gene>
<dbReference type="RefSeq" id="XP_018152610.1">
    <property type="nucleotide sequence ID" value="XM_018308193.1"/>
</dbReference>
<dbReference type="KEGG" id="chig:CH63R_13219"/>
<organism evidence="2 3">
    <name type="scientific">Colletotrichum higginsianum (strain IMI 349063)</name>
    <name type="common">Crucifer anthracnose fungus</name>
    <dbReference type="NCBI Taxonomy" id="759273"/>
    <lineage>
        <taxon>Eukaryota</taxon>
        <taxon>Fungi</taxon>
        <taxon>Dikarya</taxon>
        <taxon>Ascomycota</taxon>
        <taxon>Pezizomycotina</taxon>
        <taxon>Sordariomycetes</taxon>
        <taxon>Hypocreomycetidae</taxon>
        <taxon>Glomerellales</taxon>
        <taxon>Glomerellaceae</taxon>
        <taxon>Colletotrichum</taxon>
        <taxon>Colletotrichum destructivum species complex</taxon>
    </lineage>
</organism>
<evidence type="ECO:0000256" key="1">
    <source>
        <dbReference type="SAM" id="MobiDB-lite"/>
    </source>
</evidence>
<comment type="caution">
    <text evidence="2">The sequence shown here is derived from an EMBL/GenBank/DDBJ whole genome shotgun (WGS) entry which is preliminary data.</text>
</comment>
<name>A0A1B7XWD3_COLHI</name>
<reference evidence="3" key="1">
    <citation type="journal article" date="2017" name="BMC Genomics">
        <title>Gapless genome assembly of Colletotrichum higginsianum reveals chromosome structure and association of transposable elements with secondary metabolite gene clusters.</title>
        <authorList>
            <person name="Dallery J.-F."/>
            <person name="Lapalu N."/>
            <person name="Zampounis A."/>
            <person name="Pigne S."/>
            <person name="Luyten I."/>
            <person name="Amselem J."/>
            <person name="Wittenberg A.H.J."/>
            <person name="Zhou S."/>
            <person name="de Queiroz M.V."/>
            <person name="Robin G.P."/>
            <person name="Auger A."/>
            <person name="Hainaut M."/>
            <person name="Henrissat B."/>
            <person name="Kim K.-T."/>
            <person name="Lee Y.-H."/>
            <person name="Lespinet O."/>
            <person name="Schwartz D.C."/>
            <person name="Thon M.R."/>
            <person name="O'Connell R.J."/>
        </authorList>
    </citation>
    <scope>NUCLEOTIDE SEQUENCE [LARGE SCALE GENOMIC DNA]</scope>
    <source>
        <strain evidence="3">IMI 349063</strain>
    </source>
</reference>
<feature type="compositionally biased region" description="Basic and acidic residues" evidence="1">
    <location>
        <begin position="116"/>
        <end position="135"/>
    </location>
</feature>
<feature type="compositionally biased region" description="Polar residues" evidence="1">
    <location>
        <begin position="171"/>
        <end position="182"/>
    </location>
</feature>
<sequence>MCFQPTYVHEHCPCIYDQRPIIYCDSQGAPCHVIDRQTVAVDKPCDEHPGSGATPLGVAWFRRQADLEDYEDAYEPAGMKSELESLRKSQAERQYLQQEATTAQRGKSVPPPTVVDPRHAQQDKEKGTPDPESESRFVLGKLAPVAEVIEHHQQMRDDHLLIEPESGCRRVTSQPTYQSSQDLHGRKPMAESFGSGGNRYTSLFSRG</sequence>
<feature type="region of interest" description="Disordered" evidence="1">
    <location>
        <begin position="88"/>
        <end position="135"/>
    </location>
</feature>
<proteinExistence type="predicted"/>
<feature type="compositionally biased region" description="Polar residues" evidence="1">
    <location>
        <begin position="198"/>
        <end position="207"/>
    </location>
</feature>
<feature type="region of interest" description="Disordered" evidence="1">
    <location>
        <begin position="169"/>
        <end position="207"/>
    </location>
</feature>
<protein>
    <submittedName>
        <fullName evidence="2">Uncharacterized protein</fullName>
    </submittedName>
</protein>